<dbReference type="AlphaFoldDB" id="A0ABD1B9U3"/>
<sequence>MADDLTLTIANIKDAGILSDYYLPPGADPDNIISTVMLTGTNYERWAKVMRNSLHAKNKLNFIDSLIQRPSPRTDRVQALGNNQLYDGRLDSQYH</sequence>
<proteinExistence type="predicted"/>
<feature type="domain" description="Retrotransposon Copia-like N-terminal" evidence="1">
    <location>
        <begin position="33"/>
        <end position="70"/>
    </location>
</feature>
<evidence type="ECO:0000313" key="2">
    <source>
        <dbReference type="EMBL" id="KAL1215347.1"/>
    </source>
</evidence>
<name>A0ABD1B9U3_CARAN</name>
<dbReference type="Proteomes" id="UP001558713">
    <property type="component" value="Unassembled WGS sequence"/>
</dbReference>
<dbReference type="Pfam" id="PF14244">
    <property type="entry name" value="Retrotran_gag_3"/>
    <property type="match status" value="1"/>
</dbReference>
<reference evidence="2 3" key="1">
    <citation type="submission" date="2024-04" db="EMBL/GenBank/DDBJ databases">
        <title>Genome assembly C_amara_ONT_v2.</title>
        <authorList>
            <person name="Yant L."/>
            <person name="Moore C."/>
            <person name="Slenker M."/>
        </authorList>
    </citation>
    <scope>NUCLEOTIDE SEQUENCE [LARGE SCALE GENOMIC DNA]</scope>
    <source>
        <tissue evidence="2">Leaf</tissue>
    </source>
</reference>
<evidence type="ECO:0000313" key="3">
    <source>
        <dbReference type="Proteomes" id="UP001558713"/>
    </source>
</evidence>
<dbReference type="EMBL" id="JBANAX010000287">
    <property type="protein sequence ID" value="KAL1215347.1"/>
    <property type="molecule type" value="Genomic_DNA"/>
</dbReference>
<evidence type="ECO:0000259" key="1">
    <source>
        <dbReference type="Pfam" id="PF14244"/>
    </source>
</evidence>
<accession>A0ABD1B9U3</accession>
<dbReference type="InterPro" id="IPR029472">
    <property type="entry name" value="Copia-like_N"/>
</dbReference>
<comment type="caution">
    <text evidence="2">The sequence shown here is derived from an EMBL/GenBank/DDBJ whole genome shotgun (WGS) entry which is preliminary data.</text>
</comment>
<protein>
    <recommendedName>
        <fullName evidence="1">Retrotransposon Copia-like N-terminal domain-containing protein</fullName>
    </recommendedName>
</protein>
<organism evidence="2 3">
    <name type="scientific">Cardamine amara subsp. amara</name>
    <dbReference type="NCBI Taxonomy" id="228776"/>
    <lineage>
        <taxon>Eukaryota</taxon>
        <taxon>Viridiplantae</taxon>
        <taxon>Streptophyta</taxon>
        <taxon>Embryophyta</taxon>
        <taxon>Tracheophyta</taxon>
        <taxon>Spermatophyta</taxon>
        <taxon>Magnoliopsida</taxon>
        <taxon>eudicotyledons</taxon>
        <taxon>Gunneridae</taxon>
        <taxon>Pentapetalae</taxon>
        <taxon>rosids</taxon>
        <taxon>malvids</taxon>
        <taxon>Brassicales</taxon>
        <taxon>Brassicaceae</taxon>
        <taxon>Cardamineae</taxon>
        <taxon>Cardamine</taxon>
    </lineage>
</organism>
<keyword evidence="3" id="KW-1185">Reference proteome</keyword>
<gene>
    <name evidence="2" type="ORF">V5N11_009767</name>
</gene>